<keyword evidence="8" id="KW-1185">Reference proteome</keyword>
<dbReference type="PROSITE" id="PS51085">
    <property type="entry name" value="2FE2S_FER_2"/>
    <property type="match status" value="1"/>
</dbReference>
<dbReference type="RefSeq" id="WP_020875073.1">
    <property type="nucleotide sequence ID" value="NZ_ATHJ01000061.1"/>
</dbReference>
<keyword evidence="4" id="KW-0411">Iron-sulfur</keyword>
<keyword evidence="3" id="KW-0408">Iron</keyword>
<evidence type="ECO:0000256" key="1">
    <source>
        <dbReference type="ARBA" id="ARBA00022485"/>
    </source>
</evidence>
<organism evidence="7 8">
    <name type="scientific">Desulfococcus multivorans DSM 2059</name>
    <dbReference type="NCBI Taxonomy" id="1121405"/>
    <lineage>
        <taxon>Bacteria</taxon>
        <taxon>Pseudomonadati</taxon>
        <taxon>Thermodesulfobacteriota</taxon>
        <taxon>Desulfobacteria</taxon>
        <taxon>Desulfobacterales</taxon>
        <taxon>Desulfococcaceae</taxon>
        <taxon>Desulfococcus</taxon>
    </lineage>
</organism>
<dbReference type="GO" id="GO:0051539">
    <property type="term" value="F:4 iron, 4 sulfur cluster binding"/>
    <property type="evidence" value="ECO:0007669"/>
    <property type="project" value="UniProtKB-KW"/>
</dbReference>
<proteinExistence type="predicted"/>
<dbReference type="GO" id="GO:0046872">
    <property type="term" value="F:metal ion binding"/>
    <property type="evidence" value="ECO:0007669"/>
    <property type="project" value="UniProtKB-KW"/>
</dbReference>
<dbReference type="SUPFAM" id="SSF54862">
    <property type="entry name" value="4Fe-4S ferredoxins"/>
    <property type="match status" value="1"/>
</dbReference>
<evidence type="ECO:0000313" key="8">
    <source>
        <dbReference type="Proteomes" id="UP000014977"/>
    </source>
</evidence>
<reference evidence="7 8" key="1">
    <citation type="journal article" date="2013" name="Genome Announc.">
        <title>Draft genome sequences for three mercury-methylating, sulfate-reducing bacteria.</title>
        <authorList>
            <person name="Brown S.D."/>
            <person name="Hurt R.A.Jr."/>
            <person name="Gilmour C.C."/>
            <person name="Elias D.A."/>
        </authorList>
    </citation>
    <scope>NUCLEOTIDE SEQUENCE [LARGE SCALE GENOMIC DNA]</scope>
    <source>
        <strain evidence="7 8">DSM 2059</strain>
    </source>
</reference>
<dbReference type="InterPro" id="IPR050157">
    <property type="entry name" value="PSI_iron-sulfur_center"/>
</dbReference>
<evidence type="ECO:0000256" key="4">
    <source>
        <dbReference type="ARBA" id="ARBA00023014"/>
    </source>
</evidence>
<keyword evidence="1" id="KW-0004">4Fe-4S</keyword>
<name>S7U1T1_DESML</name>
<dbReference type="InterPro" id="IPR017900">
    <property type="entry name" value="4Fe4S_Fe_S_CS"/>
</dbReference>
<dbReference type="PANTHER" id="PTHR24960">
    <property type="entry name" value="PHOTOSYSTEM I IRON-SULFUR CENTER-RELATED"/>
    <property type="match status" value="1"/>
</dbReference>
<evidence type="ECO:0000259" key="6">
    <source>
        <dbReference type="PROSITE" id="PS51379"/>
    </source>
</evidence>
<dbReference type="STRING" id="897.B2D07_10375"/>
<dbReference type="CDD" id="cd00207">
    <property type="entry name" value="fer2"/>
    <property type="match status" value="1"/>
</dbReference>
<dbReference type="PROSITE" id="PS51379">
    <property type="entry name" value="4FE4S_FER_2"/>
    <property type="match status" value="1"/>
</dbReference>
<gene>
    <name evidence="7" type="ORF">dsmv_0056</name>
</gene>
<evidence type="ECO:0000313" key="7">
    <source>
        <dbReference type="EMBL" id="EPR42975.1"/>
    </source>
</evidence>
<dbReference type="eggNOG" id="COG1141">
    <property type="taxonomic scope" value="Bacteria"/>
</dbReference>
<dbReference type="PROSITE" id="PS00198">
    <property type="entry name" value="4FE4S_FER_1"/>
    <property type="match status" value="1"/>
</dbReference>
<dbReference type="OrthoDB" id="9816402at2"/>
<dbReference type="InterPro" id="IPR036010">
    <property type="entry name" value="2Fe-2S_ferredoxin-like_sf"/>
</dbReference>
<dbReference type="SUPFAM" id="SSF54292">
    <property type="entry name" value="2Fe-2S ferredoxin-like"/>
    <property type="match status" value="1"/>
</dbReference>
<keyword evidence="2" id="KW-0479">Metal-binding</keyword>
<feature type="domain" description="2Fe-2S ferredoxin-type" evidence="5">
    <location>
        <begin position="1"/>
        <end position="84"/>
    </location>
</feature>
<dbReference type="eggNOG" id="COG3383">
    <property type="taxonomic scope" value="Bacteria"/>
</dbReference>
<feature type="domain" description="4Fe-4S ferredoxin-type" evidence="6">
    <location>
        <begin position="150"/>
        <end position="181"/>
    </location>
</feature>
<dbReference type="InterPro" id="IPR017896">
    <property type="entry name" value="4Fe4S_Fe-S-bd"/>
</dbReference>
<dbReference type="Proteomes" id="UP000014977">
    <property type="component" value="Unassembled WGS sequence"/>
</dbReference>
<evidence type="ECO:0000259" key="5">
    <source>
        <dbReference type="PROSITE" id="PS51085"/>
    </source>
</evidence>
<protein>
    <submittedName>
        <fullName evidence="7">4Fe-4S ferredoxin iron-sulfur binding domain-containing protein</fullName>
    </submittedName>
</protein>
<dbReference type="Gene3D" id="3.30.70.20">
    <property type="match status" value="1"/>
</dbReference>
<evidence type="ECO:0000256" key="2">
    <source>
        <dbReference type="ARBA" id="ARBA00022723"/>
    </source>
</evidence>
<accession>S7U1T1</accession>
<sequence>MINFVINDRRISVEKQTSVLEAARANGVDIPALCFHPALRPSGSCKLCVVEIIGHPDMANIPTTMLSCILKVKDGIVITTESDQVQEARIKAFRNLLQMAPQSKPIRQMAERYNVPLGPAPDGCIRCRLCVRICKDIVGAGALKMEKRNGTHYVVPVEGRCIGCGTCANICPTGAIKVEDQDNMRIISIRDEIIVRHPLATCEACGKRFATTKFLAYIEQRTEPHPHTKEEHRYCPTCAKLFSNQIKTFSRPAKR</sequence>
<comment type="caution">
    <text evidence="7">The sequence shown here is derived from an EMBL/GenBank/DDBJ whole genome shotgun (WGS) entry which is preliminary data.</text>
</comment>
<dbReference type="PANTHER" id="PTHR24960:SF79">
    <property type="entry name" value="PHOTOSYSTEM I IRON-SULFUR CENTER"/>
    <property type="match status" value="1"/>
</dbReference>
<dbReference type="AlphaFoldDB" id="S7U1T1"/>
<dbReference type="InterPro" id="IPR001041">
    <property type="entry name" value="2Fe-2S_ferredoxin-type"/>
</dbReference>
<dbReference type="Pfam" id="PF12838">
    <property type="entry name" value="Fer4_7"/>
    <property type="match status" value="1"/>
</dbReference>
<evidence type="ECO:0000256" key="3">
    <source>
        <dbReference type="ARBA" id="ARBA00023004"/>
    </source>
</evidence>
<dbReference type="Gene3D" id="3.10.20.740">
    <property type="match status" value="1"/>
</dbReference>
<dbReference type="Pfam" id="PF13510">
    <property type="entry name" value="Fer2_4"/>
    <property type="match status" value="1"/>
</dbReference>
<dbReference type="EMBL" id="ATHJ01000061">
    <property type="protein sequence ID" value="EPR42975.1"/>
    <property type="molecule type" value="Genomic_DNA"/>
</dbReference>